<dbReference type="InterPro" id="IPR032861">
    <property type="entry name" value="TAXi_N"/>
</dbReference>
<organism evidence="8 9">
    <name type="scientific">Lupinus luteus</name>
    <name type="common">European yellow lupine</name>
    <dbReference type="NCBI Taxonomy" id="3873"/>
    <lineage>
        <taxon>Eukaryota</taxon>
        <taxon>Viridiplantae</taxon>
        <taxon>Streptophyta</taxon>
        <taxon>Embryophyta</taxon>
        <taxon>Tracheophyta</taxon>
        <taxon>Spermatophyta</taxon>
        <taxon>Magnoliopsida</taxon>
        <taxon>eudicotyledons</taxon>
        <taxon>Gunneridae</taxon>
        <taxon>Pentapetalae</taxon>
        <taxon>rosids</taxon>
        <taxon>fabids</taxon>
        <taxon>Fabales</taxon>
        <taxon>Fabaceae</taxon>
        <taxon>Papilionoideae</taxon>
        <taxon>50 kb inversion clade</taxon>
        <taxon>genistoids sensu lato</taxon>
        <taxon>core genistoids</taxon>
        <taxon>Genisteae</taxon>
        <taxon>Lupinus</taxon>
    </lineage>
</organism>
<dbReference type="Proteomes" id="UP001497480">
    <property type="component" value="Unassembled WGS sequence"/>
</dbReference>
<dbReference type="InterPro" id="IPR021109">
    <property type="entry name" value="Peptidase_aspartic_dom_sf"/>
</dbReference>
<dbReference type="EMBL" id="CAXHTB010000002">
    <property type="protein sequence ID" value="CAL0302248.1"/>
    <property type="molecule type" value="Genomic_DNA"/>
</dbReference>
<dbReference type="PROSITE" id="PS51767">
    <property type="entry name" value="PEPTIDASE_A1"/>
    <property type="match status" value="1"/>
</dbReference>
<dbReference type="GO" id="GO:0004190">
    <property type="term" value="F:aspartic-type endopeptidase activity"/>
    <property type="evidence" value="ECO:0007669"/>
    <property type="project" value="UniProtKB-KW"/>
</dbReference>
<evidence type="ECO:0000256" key="2">
    <source>
        <dbReference type="ARBA" id="ARBA00022670"/>
    </source>
</evidence>
<evidence type="ECO:0000313" key="9">
    <source>
        <dbReference type="Proteomes" id="UP001497480"/>
    </source>
</evidence>
<dbReference type="CDD" id="cd05476">
    <property type="entry name" value="pepsin_A_like_plant"/>
    <property type="match status" value="1"/>
</dbReference>
<protein>
    <recommendedName>
        <fullName evidence="7">Peptidase A1 domain-containing protein</fullName>
    </recommendedName>
</protein>
<proteinExistence type="inferred from homology"/>
<keyword evidence="3" id="KW-0732">Signal</keyword>
<evidence type="ECO:0000256" key="4">
    <source>
        <dbReference type="ARBA" id="ARBA00022750"/>
    </source>
</evidence>
<dbReference type="Pfam" id="PF14541">
    <property type="entry name" value="TAXi_C"/>
    <property type="match status" value="1"/>
</dbReference>
<dbReference type="AlphaFoldDB" id="A0AAV1VZ31"/>
<evidence type="ECO:0000256" key="6">
    <source>
        <dbReference type="ARBA" id="ARBA00023180"/>
    </source>
</evidence>
<dbReference type="GO" id="GO:0005576">
    <property type="term" value="C:extracellular region"/>
    <property type="evidence" value="ECO:0007669"/>
    <property type="project" value="TreeGrafter"/>
</dbReference>
<comment type="similarity">
    <text evidence="1">Belongs to the peptidase A1 family.</text>
</comment>
<accession>A0AAV1VZ31</accession>
<dbReference type="InterPro" id="IPR034161">
    <property type="entry name" value="Pepsin-like_plant"/>
</dbReference>
<reference evidence="8 9" key="1">
    <citation type="submission" date="2024-03" db="EMBL/GenBank/DDBJ databases">
        <authorList>
            <person name="Martinez-Hernandez J."/>
        </authorList>
    </citation>
    <scope>NUCLEOTIDE SEQUENCE [LARGE SCALE GENOMIC DNA]</scope>
</reference>
<dbReference type="Gene3D" id="2.40.70.10">
    <property type="entry name" value="Acid Proteases"/>
    <property type="match status" value="2"/>
</dbReference>
<evidence type="ECO:0000256" key="5">
    <source>
        <dbReference type="ARBA" id="ARBA00022801"/>
    </source>
</evidence>
<comment type="caution">
    <text evidence="8">The sequence shown here is derived from an EMBL/GenBank/DDBJ whole genome shotgun (WGS) entry which is preliminary data.</text>
</comment>
<keyword evidence="2" id="KW-0645">Protease</keyword>
<evidence type="ECO:0000259" key="7">
    <source>
        <dbReference type="PROSITE" id="PS51767"/>
    </source>
</evidence>
<dbReference type="GO" id="GO:0006508">
    <property type="term" value="P:proteolysis"/>
    <property type="evidence" value="ECO:0007669"/>
    <property type="project" value="UniProtKB-KW"/>
</dbReference>
<evidence type="ECO:0000313" key="8">
    <source>
        <dbReference type="EMBL" id="CAL0302248.1"/>
    </source>
</evidence>
<keyword evidence="6" id="KW-0325">Glycoprotein</keyword>
<sequence>MSPYQYVFVVLSITLSTIFNSNMYLTKALNDGFSVELIGRDSPKSPFYNSSETQFERMTNAIHRSFERIKHFYPEDNADRVLQSPISNINGEFLMKFSIGTPKVDVMAIVSTGSDLVWVQCQPCTKCFKQTDPIFDPSKSKTYKVASCSSRVCGLIKKNGCKRSAMSLKCKYEVSYGEGSASSGDIAEETLTFDTNVRNSPTRVDKIIIGCGRKNEGHFSPQSTGVVGLGNSDISLASQLGGSTHHKFSYCLSLKTNIPSLLSFGEKATVSGPGTVSTPLISGRSPIHYYINLKGMTVAGKRINFVTPDSNAGNIAIDSGSTLTLVPADFYAKLESIIVEHLRLPRVTDKNELPALVKLCYKNPPPALFKLPPITVHFDGADIQLDLHHIFIKFANNLFCFAFNVAKNDFLYGIAIQYNFHVGIDRQKKVVSFRPTECNKL</sequence>
<keyword evidence="4" id="KW-0064">Aspartyl protease</keyword>
<dbReference type="InterPro" id="IPR033121">
    <property type="entry name" value="PEPTIDASE_A1"/>
</dbReference>
<dbReference type="InterPro" id="IPR051708">
    <property type="entry name" value="Plant_Aspart_Prot_A1"/>
</dbReference>
<feature type="domain" description="Peptidase A1" evidence="7">
    <location>
        <begin position="93"/>
        <end position="434"/>
    </location>
</feature>
<evidence type="ECO:0000256" key="3">
    <source>
        <dbReference type="ARBA" id="ARBA00022729"/>
    </source>
</evidence>
<dbReference type="SUPFAM" id="SSF50630">
    <property type="entry name" value="Acid proteases"/>
    <property type="match status" value="1"/>
</dbReference>
<evidence type="ECO:0000256" key="1">
    <source>
        <dbReference type="ARBA" id="ARBA00007447"/>
    </source>
</evidence>
<dbReference type="PANTHER" id="PTHR47967:SF66">
    <property type="entry name" value="ASPARTIC PROTEINASE CDR1-RELATED"/>
    <property type="match status" value="1"/>
</dbReference>
<dbReference type="FunFam" id="2.40.70.10:FF:000016">
    <property type="entry name" value="Probable aspartic protease At2g35615"/>
    <property type="match status" value="1"/>
</dbReference>
<keyword evidence="5" id="KW-0378">Hydrolase</keyword>
<keyword evidence="9" id="KW-1185">Reference proteome</keyword>
<dbReference type="Pfam" id="PF14543">
    <property type="entry name" value="TAXi_N"/>
    <property type="match status" value="1"/>
</dbReference>
<gene>
    <name evidence="8" type="ORF">LLUT_LOCUS3308</name>
</gene>
<dbReference type="PANTHER" id="PTHR47967">
    <property type="entry name" value="OS07G0603500 PROTEIN-RELATED"/>
    <property type="match status" value="1"/>
</dbReference>
<dbReference type="InterPro" id="IPR032799">
    <property type="entry name" value="TAXi_C"/>
</dbReference>
<name>A0AAV1VZ31_LUPLU</name>